<evidence type="ECO:0008006" key="4">
    <source>
        <dbReference type="Google" id="ProtNLM"/>
    </source>
</evidence>
<dbReference type="Proteomes" id="UP000542353">
    <property type="component" value="Unassembled WGS sequence"/>
</dbReference>
<feature type="transmembrane region" description="Helical" evidence="1">
    <location>
        <begin position="74"/>
        <end position="107"/>
    </location>
</feature>
<organism evidence="2 3">
    <name type="scientific">Rhodopseudomonas rhenobacensis</name>
    <dbReference type="NCBI Taxonomy" id="87461"/>
    <lineage>
        <taxon>Bacteria</taxon>
        <taxon>Pseudomonadati</taxon>
        <taxon>Pseudomonadota</taxon>
        <taxon>Alphaproteobacteria</taxon>
        <taxon>Hyphomicrobiales</taxon>
        <taxon>Nitrobacteraceae</taxon>
        <taxon>Rhodopseudomonas</taxon>
    </lineage>
</organism>
<accession>A0A7W7Z063</accession>
<name>A0A7W7Z063_9BRAD</name>
<evidence type="ECO:0000313" key="3">
    <source>
        <dbReference type="Proteomes" id="UP000542353"/>
    </source>
</evidence>
<dbReference type="AlphaFoldDB" id="A0A7W7Z063"/>
<evidence type="ECO:0000313" key="2">
    <source>
        <dbReference type="EMBL" id="MBB5045523.1"/>
    </source>
</evidence>
<reference evidence="2 3" key="1">
    <citation type="submission" date="2020-08" db="EMBL/GenBank/DDBJ databases">
        <title>Genomic Encyclopedia of Type Strains, Phase IV (KMG-IV): sequencing the most valuable type-strain genomes for metagenomic binning, comparative biology and taxonomic classification.</title>
        <authorList>
            <person name="Goeker M."/>
        </authorList>
    </citation>
    <scope>NUCLEOTIDE SEQUENCE [LARGE SCALE GENOMIC DNA]</scope>
    <source>
        <strain evidence="2 3">DSM 12706</strain>
    </source>
</reference>
<keyword evidence="3" id="KW-1185">Reference proteome</keyword>
<sequence length="179" mass="19955">MRRISQSLWFLLAVAFLIEAWCWDHLEPIVARIVALIPLRQFKAWLAQRISTLSPAMTLPVFLVPVAPLYPLKLLALALIAQGQIVAGVAMFAFLQVVGLGVVAFIFDVTKPKLLQMRWFAAAYRWLIELRDKARALVAPTIAAIKAKIAAALGGEGRGFGARTLRMIGRLRRRVRATR</sequence>
<proteinExistence type="predicted"/>
<evidence type="ECO:0000256" key="1">
    <source>
        <dbReference type="SAM" id="Phobius"/>
    </source>
</evidence>
<gene>
    <name evidence="2" type="ORF">HNR60_000252</name>
</gene>
<comment type="caution">
    <text evidence="2">The sequence shown here is derived from an EMBL/GenBank/DDBJ whole genome shotgun (WGS) entry which is preliminary data.</text>
</comment>
<keyword evidence="1" id="KW-0812">Transmembrane</keyword>
<protein>
    <recommendedName>
        <fullName evidence="4">Transmembrane protein</fullName>
    </recommendedName>
</protein>
<keyword evidence="1" id="KW-1133">Transmembrane helix</keyword>
<dbReference type="EMBL" id="JACHIH010000001">
    <property type="protein sequence ID" value="MBB5045523.1"/>
    <property type="molecule type" value="Genomic_DNA"/>
</dbReference>
<keyword evidence="1" id="KW-0472">Membrane</keyword>